<dbReference type="STRING" id="1173027.Mic7113_0562"/>
<evidence type="ECO:0000259" key="1">
    <source>
        <dbReference type="Pfam" id="PF12275"/>
    </source>
</evidence>
<proteinExistence type="predicted"/>
<dbReference type="Pfam" id="PF12275">
    <property type="entry name" value="DUF3616"/>
    <property type="match status" value="1"/>
</dbReference>
<dbReference type="KEGG" id="mic:Mic7113_0562"/>
<evidence type="ECO:0000313" key="3">
    <source>
        <dbReference type="Proteomes" id="UP000010471"/>
    </source>
</evidence>
<keyword evidence="3" id="KW-1185">Reference proteome</keyword>
<sequence length="358" mass="39816">MPNPFLLTRLLLRFDEPAEDMVGNLSAAAFTPDGSLWLGSDEGITVERLSLIEPYIFGKHQSFSIGNFVELFNQEDEIDIEGMDYANNYLWLTGSHSTKRKKTKGKNPQKDLDRLATIKAEPNRYLIARIPVINGGLLKSASLPDQPDQKLTAACLQKTEDKNILIEALKDDCHLGSFLSFPLPSKENGFDIEGLAVHQDKIFLGFRGPVLRGWAIIVEIEVEEKELGVLTLKEIGEEGKCYKKHFVNLNGLGVRELCLKGDDLIILAGPTMDLEGSLRIFRLKNALDHPSNSLSSQESGDLELLFHLPFNEGADHAEGLALFPCLGESDSLVVVYDSPDQARLVEPHSVYADVFRLR</sequence>
<reference evidence="2 3" key="1">
    <citation type="submission" date="2012-06" db="EMBL/GenBank/DDBJ databases">
        <title>Finished chromosome of genome of Microcoleus sp. PCC 7113.</title>
        <authorList>
            <consortium name="US DOE Joint Genome Institute"/>
            <person name="Gugger M."/>
            <person name="Coursin T."/>
            <person name="Rippka R."/>
            <person name="Tandeau De Marsac N."/>
            <person name="Huntemann M."/>
            <person name="Wei C.-L."/>
            <person name="Han J."/>
            <person name="Detter J.C."/>
            <person name="Han C."/>
            <person name="Tapia R."/>
            <person name="Chen A."/>
            <person name="Kyrpides N."/>
            <person name="Mavromatis K."/>
            <person name="Markowitz V."/>
            <person name="Szeto E."/>
            <person name="Ivanova N."/>
            <person name="Pagani I."/>
            <person name="Pati A."/>
            <person name="Goodwin L."/>
            <person name="Nordberg H.P."/>
            <person name="Cantor M.N."/>
            <person name="Hua S.X."/>
            <person name="Woyke T."/>
            <person name="Kerfeld C.A."/>
        </authorList>
    </citation>
    <scope>NUCLEOTIDE SEQUENCE [LARGE SCALE GENOMIC DNA]</scope>
    <source>
        <strain evidence="2 3">PCC 7113</strain>
    </source>
</reference>
<dbReference type="EMBL" id="CP003630">
    <property type="protein sequence ID" value="AFZ16478.1"/>
    <property type="molecule type" value="Genomic_DNA"/>
</dbReference>
<organism evidence="2 3">
    <name type="scientific">Allocoleopsis franciscana PCC 7113</name>
    <dbReference type="NCBI Taxonomy" id="1173027"/>
    <lineage>
        <taxon>Bacteria</taxon>
        <taxon>Bacillati</taxon>
        <taxon>Cyanobacteriota</taxon>
        <taxon>Cyanophyceae</taxon>
        <taxon>Coleofasciculales</taxon>
        <taxon>Coleofasciculaceae</taxon>
        <taxon>Allocoleopsis</taxon>
        <taxon>Allocoleopsis franciscana</taxon>
    </lineage>
</organism>
<dbReference type="HOGENOM" id="CLU_039497_0_0_3"/>
<evidence type="ECO:0000313" key="2">
    <source>
        <dbReference type="EMBL" id="AFZ16478.1"/>
    </source>
</evidence>
<gene>
    <name evidence="2" type="ORF">Mic7113_0562</name>
</gene>
<dbReference type="RefSeq" id="WP_015180642.1">
    <property type="nucleotide sequence ID" value="NC_019738.1"/>
</dbReference>
<feature type="domain" description="DUF3616" evidence="1">
    <location>
        <begin position="24"/>
        <end position="353"/>
    </location>
</feature>
<name>K9W8B8_9CYAN</name>
<dbReference type="AlphaFoldDB" id="K9W8B8"/>
<dbReference type="PATRIC" id="fig|1173027.3.peg.616"/>
<dbReference type="Proteomes" id="UP000010471">
    <property type="component" value="Chromosome"/>
</dbReference>
<dbReference type="eggNOG" id="COG0454">
    <property type="taxonomic scope" value="Bacteria"/>
</dbReference>
<accession>K9W8B8</accession>
<protein>
    <recommendedName>
        <fullName evidence="1">DUF3616 domain-containing protein</fullName>
    </recommendedName>
</protein>
<dbReference type="InterPro" id="IPR022060">
    <property type="entry name" value="DUF3616"/>
</dbReference>